<evidence type="ECO:0000256" key="1">
    <source>
        <dbReference type="ARBA" id="ARBA00004141"/>
    </source>
</evidence>
<dbReference type="Gene3D" id="1.10.287.70">
    <property type="match status" value="1"/>
</dbReference>
<evidence type="ECO:0000256" key="5">
    <source>
        <dbReference type="ARBA" id="ARBA00023065"/>
    </source>
</evidence>
<keyword evidence="4" id="KW-1133">Transmembrane helix</keyword>
<gene>
    <name evidence="10" type="ORF">M5D96_011778</name>
</gene>
<keyword evidence="3" id="KW-0812">Transmembrane</keyword>
<dbReference type="InterPro" id="IPR036122">
    <property type="entry name" value="CaM-bd_dom_sf"/>
</dbReference>
<protein>
    <recommendedName>
        <fullName evidence="9">Calmodulin-binding domain-containing protein</fullName>
    </recommendedName>
</protein>
<dbReference type="GO" id="GO:0005516">
    <property type="term" value="F:calmodulin binding"/>
    <property type="evidence" value="ECO:0007669"/>
    <property type="project" value="InterPro"/>
</dbReference>
<comment type="caution">
    <text evidence="10">The sequence shown here is derived from an EMBL/GenBank/DDBJ whole genome shotgun (WGS) entry which is preliminary data.</text>
</comment>
<keyword evidence="7" id="KW-0407">Ion channel</keyword>
<evidence type="ECO:0000313" key="10">
    <source>
        <dbReference type="EMBL" id="KAI8035435.1"/>
    </source>
</evidence>
<evidence type="ECO:0000313" key="11">
    <source>
        <dbReference type="Proteomes" id="UP001059596"/>
    </source>
</evidence>
<comment type="subcellular location">
    <subcellularLocation>
        <location evidence="1">Membrane</location>
        <topology evidence="1">Multi-pass membrane protein</topology>
    </subcellularLocation>
</comment>
<evidence type="ECO:0000256" key="2">
    <source>
        <dbReference type="ARBA" id="ARBA00022448"/>
    </source>
</evidence>
<sequence>MFSVILMTLPMRFRLRKVKMDQRKLMDNANTITDMAKTQNTVYEIISDMSSRQDAIEERLTNLEDKMQSIQEHMESLPDLLSRCLTQHQERIEQRRNFLHPDTAAVAPIQAPTPQSMFNAAPMLFPHSR</sequence>
<dbReference type="Pfam" id="PF02888">
    <property type="entry name" value="CaMBD"/>
    <property type="match status" value="1"/>
</dbReference>
<evidence type="ECO:0000256" key="7">
    <source>
        <dbReference type="ARBA" id="ARBA00023303"/>
    </source>
</evidence>
<name>A0A9Q0BKY8_9MUSC</name>
<keyword evidence="5" id="KW-0406">Ion transport</keyword>
<evidence type="ECO:0000259" key="9">
    <source>
        <dbReference type="Pfam" id="PF02888"/>
    </source>
</evidence>
<dbReference type="Proteomes" id="UP001059596">
    <property type="component" value="Unassembled WGS sequence"/>
</dbReference>
<dbReference type="PANTHER" id="PTHR10153">
    <property type="entry name" value="SMALL CONDUCTANCE CALCIUM-ACTIVATED POTASSIUM CHANNEL"/>
    <property type="match status" value="1"/>
</dbReference>
<evidence type="ECO:0000256" key="3">
    <source>
        <dbReference type="ARBA" id="ARBA00022692"/>
    </source>
</evidence>
<dbReference type="AlphaFoldDB" id="A0A9Q0BKY8"/>
<reference evidence="10" key="1">
    <citation type="journal article" date="2023" name="Genome Biol. Evol.">
        <title>Long-read-based Genome Assembly of Drosophila gunungcola Reveals Fewer Chemosensory Genes in Flower-breeding Species.</title>
        <authorList>
            <person name="Negi A."/>
            <person name="Liao B.Y."/>
            <person name="Yeh S.D."/>
        </authorList>
    </citation>
    <scope>NUCLEOTIDE SEQUENCE</scope>
    <source>
        <strain evidence="10">Sukarami</strain>
    </source>
</reference>
<evidence type="ECO:0000256" key="6">
    <source>
        <dbReference type="ARBA" id="ARBA00023136"/>
    </source>
</evidence>
<proteinExistence type="predicted"/>
<dbReference type="EMBL" id="JAMKOV010000037">
    <property type="protein sequence ID" value="KAI8035435.1"/>
    <property type="molecule type" value="Genomic_DNA"/>
</dbReference>
<organism evidence="10 11">
    <name type="scientific">Drosophila gunungcola</name>
    <name type="common">fruit fly</name>
    <dbReference type="NCBI Taxonomy" id="103775"/>
    <lineage>
        <taxon>Eukaryota</taxon>
        <taxon>Metazoa</taxon>
        <taxon>Ecdysozoa</taxon>
        <taxon>Arthropoda</taxon>
        <taxon>Hexapoda</taxon>
        <taxon>Insecta</taxon>
        <taxon>Pterygota</taxon>
        <taxon>Neoptera</taxon>
        <taxon>Endopterygota</taxon>
        <taxon>Diptera</taxon>
        <taxon>Brachycera</taxon>
        <taxon>Muscomorpha</taxon>
        <taxon>Ephydroidea</taxon>
        <taxon>Drosophilidae</taxon>
        <taxon>Drosophila</taxon>
        <taxon>Sophophora</taxon>
    </lineage>
</organism>
<dbReference type="GO" id="GO:0016286">
    <property type="term" value="F:small conductance calcium-activated potassium channel activity"/>
    <property type="evidence" value="ECO:0007669"/>
    <property type="project" value="InterPro"/>
</dbReference>
<keyword evidence="11" id="KW-1185">Reference proteome</keyword>
<keyword evidence="8" id="KW-0175">Coiled coil</keyword>
<feature type="coiled-coil region" evidence="8">
    <location>
        <begin position="46"/>
        <end position="73"/>
    </location>
</feature>
<dbReference type="GO" id="GO:0016020">
    <property type="term" value="C:membrane"/>
    <property type="evidence" value="ECO:0007669"/>
    <property type="project" value="UniProtKB-SubCell"/>
</dbReference>
<feature type="domain" description="Calmodulin-binding" evidence="9">
    <location>
        <begin position="14"/>
        <end position="39"/>
    </location>
</feature>
<keyword evidence="6" id="KW-0472">Membrane</keyword>
<dbReference type="InterPro" id="IPR015449">
    <property type="entry name" value="K_chnl_Ca-activ_SK"/>
</dbReference>
<keyword evidence="2" id="KW-0813">Transport</keyword>
<evidence type="ECO:0000256" key="8">
    <source>
        <dbReference type="SAM" id="Coils"/>
    </source>
</evidence>
<accession>A0A9Q0BKY8</accession>
<dbReference type="SUPFAM" id="SSF81327">
    <property type="entry name" value="Small-conductance potassium channel"/>
    <property type="match status" value="1"/>
</dbReference>
<evidence type="ECO:0000256" key="4">
    <source>
        <dbReference type="ARBA" id="ARBA00022989"/>
    </source>
</evidence>
<dbReference type="InterPro" id="IPR004178">
    <property type="entry name" value="CaM-bd_dom"/>
</dbReference>